<evidence type="ECO:0000313" key="2">
    <source>
        <dbReference type="Proteomes" id="UP000266118"/>
    </source>
</evidence>
<name>A0A386HT29_9BACT</name>
<accession>A0A386HT29</accession>
<sequence length="102" mass="11519">MVGMAVLGEIILSFLPMAEITAHVKITRKHSASFRQTRDRGISLTREEEINEISHCTRNDGIHWNKARAPSVISLYAGIKPIGTEWRLKTPTIRRSQIADSH</sequence>
<evidence type="ECO:0000313" key="1">
    <source>
        <dbReference type="EMBL" id="AYD48666.1"/>
    </source>
</evidence>
<reference evidence="1 2" key="1">
    <citation type="submission" date="2018-09" db="EMBL/GenBank/DDBJ databases">
        <title>Arachidicoccus sp. nov., a bacterium isolated from soil.</title>
        <authorList>
            <person name="Weon H.-Y."/>
            <person name="Kwon S.-W."/>
            <person name="Lee S.A."/>
        </authorList>
    </citation>
    <scope>NUCLEOTIDE SEQUENCE [LARGE SCALE GENOMIC DNA]</scope>
    <source>
        <strain evidence="1 2">KIS59-12</strain>
    </source>
</reference>
<dbReference type="KEGG" id="ark:D6B99_14270"/>
<keyword evidence="2" id="KW-1185">Reference proteome</keyword>
<dbReference type="EMBL" id="CP032489">
    <property type="protein sequence ID" value="AYD48666.1"/>
    <property type="molecule type" value="Genomic_DNA"/>
</dbReference>
<gene>
    <name evidence="1" type="ORF">D6B99_14270</name>
</gene>
<protein>
    <submittedName>
        <fullName evidence="1">Uncharacterized protein</fullName>
    </submittedName>
</protein>
<organism evidence="1 2">
    <name type="scientific">Arachidicoccus soli</name>
    <dbReference type="NCBI Taxonomy" id="2341117"/>
    <lineage>
        <taxon>Bacteria</taxon>
        <taxon>Pseudomonadati</taxon>
        <taxon>Bacteroidota</taxon>
        <taxon>Chitinophagia</taxon>
        <taxon>Chitinophagales</taxon>
        <taxon>Chitinophagaceae</taxon>
        <taxon>Arachidicoccus</taxon>
    </lineage>
</organism>
<dbReference type="AlphaFoldDB" id="A0A386HT29"/>
<dbReference type="Proteomes" id="UP000266118">
    <property type="component" value="Chromosome"/>
</dbReference>
<proteinExistence type="predicted"/>